<feature type="site" description="Interaction with substrate rRNA" evidence="1">
    <location>
        <position position="4"/>
    </location>
</feature>
<feature type="binding site" evidence="1">
    <location>
        <position position="42"/>
    </location>
    <ligand>
        <name>S-adenosyl-L-methionine</name>
        <dbReference type="ChEBI" id="CHEBI:59789"/>
    </ligand>
</feature>
<dbReference type="SUPFAM" id="SSF53335">
    <property type="entry name" value="S-adenosyl-L-methionine-dependent methyltransferases"/>
    <property type="match status" value="1"/>
</dbReference>
<keyword evidence="3" id="KW-1185">Reference proteome</keyword>
<gene>
    <name evidence="1 2" type="primary">rlmJ</name>
    <name evidence="2" type="ORF">SCD92_07085</name>
</gene>
<reference evidence="2 3" key="1">
    <citation type="submission" date="2023-11" db="EMBL/GenBank/DDBJ databases">
        <title>Gilvimarinus fulvus sp. nov., isolated from the surface of Kelp.</title>
        <authorList>
            <person name="Sun Y.Y."/>
            <person name="Gong Y."/>
            <person name="Du Z.J."/>
        </authorList>
    </citation>
    <scope>NUCLEOTIDE SEQUENCE [LARGE SCALE GENOMIC DNA]</scope>
    <source>
        <strain evidence="2 3">SDUM040013</strain>
    </source>
</reference>
<keyword evidence="1" id="KW-0489">Methyltransferase</keyword>
<dbReference type="Gene3D" id="3.40.50.150">
    <property type="entry name" value="Vaccinia Virus protein VP39"/>
    <property type="match status" value="1"/>
</dbReference>
<dbReference type="EC" id="2.1.1.266" evidence="1"/>
<comment type="function">
    <text evidence="1">Specifically methylates the adenine in position 2030 of 23S rRNA.</text>
</comment>
<keyword evidence="1" id="KW-0698">rRNA processing</keyword>
<dbReference type="PANTHER" id="PTHR37426">
    <property type="entry name" value="RIBOSOMAL RNA LARGE SUBUNIT METHYLTRANSFERASE J"/>
    <property type="match status" value="1"/>
</dbReference>
<evidence type="ECO:0000313" key="2">
    <source>
        <dbReference type="EMBL" id="MDX6849117.1"/>
    </source>
</evidence>
<feature type="binding site" evidence="1">
    <location>
        <position position="97"/>
    </location>
    <ligand>
        <name>S-adenosyl-L-methionine</name>
        <dbReference type="ChEBI" id="CHEBI:59789"/>
    </ligand>
</feature>
<sequence length="279" mass="31704">MLSYRHAYHAGNHADVFKHLCLTLILEKLLEKDKPLTYMDSHAAAGLYNLDGDMAQKTQEYAEGIKRLLNASSSLPVGQSYLSLVDTLYRSGRYPGSPAIAAHMLRDKDKLQLIELHNTEFANLHQQFRRDARVSCHHRDGFEGVQALCPPTPRRGMLLIDPPYEQQNEYDRVIQCVKNLHRRWATGTLAIWYPLLGRARNQADGLLARLTSLKPANLFVAELWIKAQSEDYGMHGSGMAVINLPWQVDTQLEQTLPHLATVLGKEHGGYRQQWLIEAR</sequence>
<dbReference type="InterPro" id="IPR029063">
    <property type="entry name" value="SAM-dependent_MTases_sf"/>
</dbReference>
<dbReference type="Proteomes" id="UP001273505">
    <property type="component" value="Unassembled WGS sequence"/>
</dbReference>
<accession>A0ABU4RW67</accession>
<feature type="active site" description="Proton acceptor" evidence="1">
    <location>
        <position position="161"/>
    </location>
</feature>
<dbReference type="EMBL" id="JAXAFO010000009">
    <property type="protein sequence ID" value="MDX6849117.1"/>
    <property type="molecule type" value="Genomic_DNA"/>
</dbReference>
<dbReference type="InterPro" id="IPR007473">
    <property type="entry name" value="RlmJ"/>
</dbReference>
<dbReference type="HAMAP" id="MF_00934">
    <property type="entry name" value="23SrRNA_methyltr_J"/>
    <property type="match status" value="1"/>
</dbReference>
<comment type="caution">
    <text evidence="2">The sequence shown here is derived from an EMBL/GenBank/DDBJ whole genome shotgun (WGS) entry which is preliminary data.</text>
</comment>
<evidence type="ECO:0000256" key="1">
    <source>
        <dbReference type="HAMAP-Rule" id="MF_00934"/>
    </source>
</evidence>
<keyword evidence="1" id="KW-0694">RNA-binding</keyword>
<dbReference type="PANTHER" id="PTHR37426:SF1">
    <property type="entry name" value="RIBOSOMAL RNA LARGE SUBUNIT METHYLTRANSFERASE J"/>
    <property type="match status" value="1"/>
</dbReference>
<comment type="similarity">
    <text evidence="1">Belongs to the RlmJ family.</text>
</comment>
<feature type="binding site" evidence="1">
    <location>
        <position position="161"/>
    </location>
    <ligand>
        <name>S-adenosyl-L-methionine</name>
        <dbReference type="ChEBI" id="CHEBI:59789"/>
    </ligand>
</feature>
<keyword evidence="1" id="KW-0808">Transferase</keyword>
<evidence type="ECO:0000313" key="3">
    <source>
        <dbReference type="Proteomes" id="UP001273505"/>
    </source>
</evidence>
<feature type="binding site" evidence="1">
    <location>
        <position position="19"/>
    </location>
    <ligand>
        <name>S-adenosyl-L-methionine</name>
        <dbReference type="ChEBI" id="CHEBI:59789"/>
    </ligand>
</feature>
<feature type="binding site" evidence="1">
    <location>
        <position position="115"/>
    </location>
    <ligand>
        <name>S-adenosyl-L-methionine</name>
        <dbReference type="ChEBI" id="CHEBI:59789"/>
    </ligand>
</feature>
<dbReference type="RefSeq" id="WP_302722729.1">
    <property type="nucleotide sequence ID" value="NZ_JAULRU010000569.1"/>
</dbReference>
<protein>
    <recommendedName>
        <fullName evidence="1">Ribosomal RNA large subunit methyltransferase J</fullName>
        <ecNumber evidence="1">2.1.1.266</ecNumber>
    </recommendedName>
    <alternativeName>
        <fullName evidence="1">23S rRNA (adenine(2030)-N6)-methyltransferase</fullName>
    </alternativeName>
    <alternativeName>
        <fullName evidence="1">23S rRNA m6A2030 methyltransferase</fullName>
    </alternativeName>
</protein>
<dbReference type="Pfam" id="PF04378">
    <property type="entry name" value="RsmJ"/>
    <property type="match status" value="1"/>
</dbReference>
<comment type="catalytic activity">
    <reaction evidence="1">
        <text>adenosine(2030) in 23S rRNA + S-adenosyl-L-methionine = N(6)-methyladenosine(2030) in 23S rRNA + S-adenosyl-L-homocysteine + H(+)</text>
        <dbReference type="Rhea" id="RHEA:43736"/>
        <dbReference type="Rhea" id="RHEA-COMP:10668"/>
        <dbReference type="Rhea" id="RHEA-COMP:10669"/>
        <dbReference type="ChEBI" id="CHEBI:15378"/>
        <dbReference type="ChEBI" id="CHEBI:57856"/>
        <dbReference type="ChEBI" id="CHEBI:59789"/>
        <dbReference type="ChEBI" id="CHEBI:74411"/>
        <dbReference type="ChEBI" id="CHEBI:74449"/>
        <dbReference type="EC" id="2.1.1.266"/>
    </reaction>
</comment>
<organism evidence="2 3">
    <name type="scientific">Gilvimarinus gilvus</name>
    <dbReference type="NCBI Taxonomy" id="3058038"/>
    <lineage>
        <taxon>Bacteria</taxon>
        <taxon>Pseudomonadati</taxon>
        <taxon>Pseudomonadota</taxon>
        <taxon>Gammaproteobacteria</taxon>
        <taxon>Cellvibrionales</taxon>
        <taxon>Cellvibrionaceae</taxon>
        <taxon>Gilvimarinus</taxon>
    </lineage>
</organism>
<keyword evidence="1" id="KW-0949">S-adenosyl-L-methionine</keyword>
<feature type="binding site" evidence="1">
    <location>
        <begin position="140"/>
        <end position="141"/>
    </location>
    <ligand>
        <name>S-adenosyl-L-methionine</name>
        <dbReference type="ChEBI" id="CHEBI:59789"/>
    </ligand>
</feature>
<proteinExistence type="inferred from homology"/>
<name>A0ABU4RW67_9GAMM</name>
<comment type="subunit">
    <text evidence="1">Monomer.</text>
</comment>